<reference evidence="1" key="1">
    <citation type="submission" date="2021-06" db="EMBL/GenBank/DDBJ databases">
        <authorList>
            <person name="Kallberg Y."/>
            <person name="Tangrot J."/>
            <person name="Rosling A."/>
        </authorList>
    </citation>
    <scope>NUCLEOTIDE SEQUENCE</scope>
    <source>
        <strain evidence="1">IN212</strain>
    </source>
</reference>
<comment type="caution">
    <text evidence="1">The sequence shown here is derived from an EMBL/GenBank/DDBJ whole genome shotgun (WGS) entry which is preliminary data.</text>
</comment>
<protein>
    <submittedName>
        <fullName evidence="1">10985_t:CDS:1</fullName>
    </submittedName>
</protein>
<keyword evidence="2" id="KW-1185">Reference proteome</keyword>
<evidence type="ECO:0000313" key="1">
    <source>
        <dbReference type="EMBL" id="CAG8654715.1"/>
    </source>
</evidence>
<name>A0A9N9DXH8_9GLOM</name>
<gene>
    <name evidence="1" type="ORF">RFULGI_LOCUS8612</name>
</gene>
<dbReference type="AlphaFoldDB" id="A0A9N9DXH8"/>
<sequence length="108" mass="12682">SQGYNSDDTFYPPFINNDMEESFDKDPIAIGYLLELWQNLSQMYIREILYPIVTSGVQESTDTKHLATGVFQATTTIEEEYYLVWEQMLPLQVYTPSRIQQDMKIQQE</sequence>
<evidence type="ECO:0000313" key="2">
    <source>
        <dbReference type="Proteomes" id="UP000789396"/>
    </source>
</evidence>
<feature type="non-terminal residue" evidence="1">
    <location>
        <position position="108"/>
    </location>
</feature>
<organism evidence="1 2">
    <name type="scientific">Racocetra fulgida</name>
    <dbReference type="NCBI Taxonomy" id="60492"/>
    <lineage>
        <taxon>Eukaryota</taxon>
        <taxon>Fungi</taxon>
        <taxon>Fungi incertae sedis</taxon>
        <taxon>Mucoromycota</taxon>
        <taxon>Glomeromycotina</taxon>
        <taxon>Glomeromycetes</taxon>
        <taxon>Diversisporales</taxon>
        <taxon>Gigasporaceae</taxon>
        <taxon>Racocetra</taxon>
    </lineage>
</organism>
<proteinExistence type="predicted"/>
<accession>A0A9N9DXH8</accession>
<dbReference type="Proteomes" id="UP000789396">
    <property type="component" value="Unassembled WGS sequence"/>
</dbReference>
<feature type="non-terminal residue" evidence="1">
    <location>
        <position position="1"/>
    </location>
</feature>
<dbReference type="EMBL" id="CAJVPZ010014094">
    <property type="protein sequence ID" value="CAG8654715.1"/>
    <property type="molecule type" value="Genomic_DNA"/>
</dbReference>